<dbReference type="EMBL" id="ML119308">
    <property type="protein sequence ID" value="RPB06503.1"/>
    <property type="molecule type" value="Genomic_DNA"/>
</dbReference>
<feature type="region of interest" description="Disordered" evidence="2">
    <location>
        <begin position="214"/>
        <end position="233"/>
    </location>
</feature>
<gene>
    <name evidence="3" type="ORF">P167DRAFT_580430</name>
</gene>
<evidence type="ECO:0000256" key="2">
    <source>
        <dbReference type="SAM" id="MobiDB-lite"/>
    </source>
</evidence>
<proteinExistence type="predicted"/>
<evidence type="ECO:0000256" key="1">
    <source>
        <dbReference type="SAM" id="Coils"/>
    </source>
</evidence>
<accession>A0A3N4K7X0</accession>
<protein>
    <submittedName>
        <fullName evidence="3">Uncharacterized protein</fullName>
    </submittedName>
</protein>
<feature type="coiled-coil region" evidence="1">
    <location>
        <begin position="79"/>
        <end position="111"/>
    </location>
</feature>
<dbReference type="Proteomes" id="UP000277580">
    <property type="component" value="Unassembled WGS sequence"/>
</dbReference>
<dbReference type="AlphaFoldDB" id="A0A3N4K7X0"/>
<dbReference type="InParanoid" id="A0A3N4K7X0"/>
<evidence type="ECO:0000313" key="3">
    <source>
        <dbReference type="EMBL" id="RPB06503.1"/>
    </source>
</evidence>
<reference evidence="3 4" key="1">
    <citation type="journal article" date="2018" name="Nat. Ecol. Evol.">
        <title>Pezizomycetes genomes reveal the molecular basis of ectomycorrhizal truffle lifestyle.</title>
        <authorList>
            <person name="Murat C."/>
            <person name="Payen T."/>
            <person name="Noel B."/>
            <person name="Kuo A."/>
            <person name="Morin E."/>
            <person name="Chen J."/>
            <person name="Kohler A."/>
            <person name="Krizsan K."/>
            <person name="Balestrini R."/>
            <person name="Da Silva C."/>
            <person name="Montanini B."/>
            <person name="Hainaut M."/>
            <person name="Levati E."/>
            <person name="Barry K.W."/>
            <person name="Belfiori B."/>
            <person name="Cichocki N."/>
            <person name="Clum A."/>
            <person name="Dockter R.B."/>
            <person name="Fauchery L."/>
            <person name="Guy J."/>
            <person name="Iotti M."/>
            <person name="Le Tacon F."/>
            <person name="Lindquist E.A."/>
            <person name="Lipzen A."/>
            <person name="Malagnac F."/>
            <person name="Mello A."/>
            <person name="Molinier V."/>
            <person name="Miyauchi S."/>
            <person name="Poulain J."/>
            <person name="Riccioni C."/>
            <person name="Rubini A."/>
            <person name="Sitrit Y."/>
            <person name="Splivallo R."/>
            <person name="Traeger S."/>
            <person name="Wang M."/>
            <person name="Zifcakova L."/>
            <person name="Wipf D."/>
            <person name="Zambonelli A."/>
            <person name="Paolocci F."/>
            <person name="Nowrousian M."/>
            <person name="Ottonello S."/>
            <person name="Baldrian P."/>
            <person name="Spatafora J.W."/>
            <person name="Henrissat B."/>
            <person name="Nagy L.G."/>
            <person name="Aury J.M."/>
            <person name="Wincker P."/>
            <person name="Grigoriev I.V."/>
            <person name="Bonfante P."/>
            <person name="Martin F.M."/>
        </authorList>
    </citation>
    <scope>NUCLEOTIDE SEQUENCE [LARGE SCALE GENOMIC DNA]</scope>
    <source>
        <strain evidence="3 4">CCBAS932</strain>
    </source>
</reference>
<name>A0A3N4K7X0_9PEZI</name>
<evidence type="ECO:0000313" key="4">
    <source>
        <dbReference type="Proteomes" id="UP000277580"/>
    </source>
</evidence>
<sequence length="271" mass="29161">MTLACKTADILALATHALNHLISSKQQEILPAEQCMLALQQLAATVEAAAKLAAVAHVEALTAQGGGTATGSGEMAERIIRAETERAVAEMERLKAQAENVGRETERLRAEAVKVGKEAERAVAETERLEAEAMMVRSKKMMIDAETERLKAEIEWKRTETGVVVGMNADGLVDNTLPGRSGVAESGFGGVVGDAEGEQMNVQAENVGVEVGDSAQMQEGERPKTGSYRTRQREEVLARMKAEVQPGMKMEDVHARLRAEVQARLKAGADR</sequence>
<organism evidence="3 4">
    <name type="scientific">Morchella conica CCBAS932</name>
    <dbReference type="NCBI Taxonomy" id="1392247"/>
    <lineage>
        <taxon>Eukaryota</taxon>
        <taxon>Fungi</taxon>
        <taxon>Dikarya</taxon>
        <taxon>Ascomycota</taxon>
        <taxon>Pezizomycotina</taxon>
        <taxon>Pezizomycetes</taxon>
        <taxon>Pezizales</taxon>
        <taxon>Morchellaceae</taxon>
        <taxon>Morchella</taxon>
    </lineage>
</organism>
<keyword evidence="4" id="KW-1185">Reference proteome</keyword>
<keyword evidence="1" id="KW-0175">Coiled coil</keyword>